<evidence type="ECO:0000313" key="1">
    <source>
        <dbReference type="EMBL" id="CAG1842384.1"/>
    </source>
</evidence>
<reference evidence="1" key="1">
    <citation type="submission" date="2021-03" db="EMBL/GenBank/DDBJ databases">
        <authorList>
            <consortium name="Genoscope - CEA"/>
            <person name="William W."/>
        </authorList>
    </citation>
    <scope>NUCLEOTIDE SEQUENCE</scope>
    <source>
        <strain evidence="1">Doubled-haploid Pahang</strain>
    </source>
</reference>
<dbReference type="EMBL" id="HG996469">
    <property type="protein sequence ID" value="CAG1842384.1"/>
    <property type="molecule type" value="Genomic_DNA"/>
</dbReference>
<name>A0A804IQL3_MUSAM</name>
<accession>A0A804IQL3</accession>
<evidence type="ECO:0000313" key="2">
    <source>
        <dbReference type="EnsemblPlants" id="Ma04_p16940.1"/>
    </source>
</evidence>
<dbReference type="Gramene" id="Ma04_t16940.1">
    <property type="protein sequence ID" value="Ma04_p16940.1"/>
    <property type="gene ID" value="Ma04_g16940"/>
</dbReference>
<gene>
    <name evidence="1" type="ORF">GSMUA_121790.1</name>
</gene>
<dbReference type="AlphaFoldDB" id="A0A804IQL3"/>
<dbReference type="Proteomes" id="UP000012960">
    <property type="component" value="Unplaced"/>
</dbReference>
<proteinExistence type="predicted"/>
<dbReference type="InParanoid" id="A0A804IQL3"/>
<evidence type="ECO:0000313" key="3">
    <source>
        <dbReference type="Proteomes" id="UP000012960"/>
    </source>
</evidence>
<sequence length="65" mass="7448">MHRKGSSAPKILFISSLDLERESVVFLIFDVRERERERERDSAIGLKTEPAAILDHGAEQIKQDL</sequence>
<keyword evidence="3" id="KW-1185">Reference proteome</keyword>
<reference evidence="2" key="2">
    <citation type="submission" date="2021-05" db="UniProtKB">
        <authorList>
            <consortium name="EnsemblPlants"/>
        </authorList>
    </citation>
    <scope>IDENTIFICATION</scope>
    <source>
        <strain evidence="2">subsp. malaccensis</strain>
    </source>
</reference>
<protein>
    <submittedName>
        <fullName evidence="1">(wild Malaysian banana) hypothetical protein</fullName>
    </submittedName>
</protein>
<dbReference type="EnsemblPlants" id="Ma04_t16940.1">
    <property type="protein sequence ID" value="Ma04_p16940.1"/>
    <property type="gene ID" value="Ma04_g16940"/>
</dbReference>
<organism evidence="2 3">
    <name type="scientific">Musa acuminata subsp. malaccensis</name>
    <name type="common">Wild banana</name>
    <name type="synonym">Musa malaccensis</name>
    <dbReference type="NCBI Taxonomy" id="214687"/>
    <lineage>
        <taxon>Eukaryota</taxon>
        <taxon>Viridiplantae</taxon>
        <taxon>Streptophyta</taxon>
        <taxon>Embryophyta</taxon>
        <taxon>Tracheophyta</taxon>
        <taxon>Spermatophyta</taxon>
        <taxon>Magnoliopsida</taxon>
        <taxon>Liliopsida</taxon>
        <taxon>Zingiberales</taxon>
        <taxon>Musaceae</taxon>
        <taxon>Musa</taxon>
    </lineage>
</organism>